<dbReference type="Pfam" id="PF02852">
    <property type="entry name" value="Pyr_redox_dim"/>
    <property type="match status" value="1"/>
</dbReference>
<dbReference type="InterPro" id="IPR004099">
    <property type="entry name" value="Pyr_nucl-diS_OxRdtase_dimer"/>
</dbReference>
<dbReference type="InterPro" id="IPR036188">
    <property type="entry name" value="FAD/NAD-bd_sf"/>
</dbReference>
<keyword evidence="4" id="KW-0521">NADP</keyword>
<dbReference type="PRINTS" id="PR00411">
    <property type="entry name" value="PNDRDTASEI"/>
</dbReference>
<comment type="caution">
    <text evidence="14">The sequence shown here is derived from an EMBL/GenBank/DDBJ whole genome shotgun (WGS) entry which is preliminary data.</text>
</comment>
<comment type="similarity">
    <text evidence="1 11">Belongs to the class-I pyridine nucleotide-disulfide oxidoreductase family.</text>
</comment>
<accession>A0A0N8W0H9</accession>
<evidence type="ECO:0000256" key="1">
    <source>
        <dbReference type="ARBA" id="ARBA00007532"/>
    </source>
</evidence>
<dbReference type="OrthoDB" id="9800167at2"/>
<feature type="binding site" evidence="9">
    <location>
        <position position="54"/>
    </location>
    <ligand>
        <name>FAD</name>
        <dbReference type="ChEBI" id="CHEBI:57692"/>
    </ligand>
</feature>
<proteinExistence type="inferred from homology"/>
<reference evidence="14 15" key="1">
    <citation type="submission" date="2015-10" db="EMBL/GenBank/DDBJ databases">
        <title>Corynebacteirum lowii and Corynebacterium oculi species nova, derived from human clinical disease and and emended description of Corynebacterium mastiditis.</title>
        <authorList>
            <person name="Bernard K."/>
            <person name="Pacheco A.L."/>
            <person name="Mcdougall C."/>
            <person name="Burtx T."/>
            <person name="Weibe D."/>
            <person name="Tyler S."/>
            <person name="Olson A.B."/>
            <person name="Cnockaert M."/>
            <person name="Eguchi H."/>
            <person name="Kuwahara T."/>
            <person name="Nakayama-Imaohji H."/>
            <person name="Boudewijins M."/>
            <person name="Van Hoecke F."/>
            <person name="Bernier A.-M."/>
            <person name="Vandamme P."/>
        </authorList>
    </citation>
    <scope>NUCLEOTIDE SEQUENCE [LARGE SCALE GENOMIC DNA]</scope>
    <source>
        <strain evidence="14 15">NML 130206</strain>
    </source>
</reference>
<keyword evidence="5 11" id="KW-0560">Oxidoreductase</keyword>
<feature type="binding site" evidence="9">
    <location>
        <position position="269"/>
    </location>
    <ligand>
        <name>NAD(+)</name>
        <dbReference type="ChEBI" id="CHEBI:57540"/>
    </ligand>
</feature>
<evidence type="ECO:0000256" key="11">
    <source>
        <dbReference type="RuleBase" id="RU003691"/>
    </source>
</evidence>
<evidence type="ECO:0000256" key="3">
    <source>
        <dbReference type="ARBA" id="ARBA00022827"/>
    </source>
</evidence>
<gene>
    <name evidence="14" type="primary">pdhD</name>
    <name evidence="14" type="ORF">Clow_00954</name>
</gene>
<comment type="cofactor">
    <cofactor evidence="9">
        <name>FAD</name>
        <dbReference type="ChEBI" id="CHEBI:57692"/>
    </cofactor>
    <text evidence="9">Binds 1 FAD per subunit.</text>
</comment>
<dbReference type="PROSITE" id="PS00076">
    <property type="entry name" value="PYRIDINE_REDOX_1"/>
    <property type="match status" value="1"/>
</dbReference>
<dbReference type="EMBL" id="LKEV01000002">
    <property type="protein sequence ID" value="KQB86746.1"/>
    <property type="molecule type" value="Genomic_DNA"/>
</dbReference>
<dbReference type="PANTHER" id="PTHR43014">
    <property type="entry name" value="MERCURIC REDUCTASE"/>
    <property type="match status" value="1"/>
</dbReference>
<evidence type="ECO:0000256" key="5">
    <source>
        <dbReference type="ARBA" id="ARBA00023002"/>
    </source>
</evidence>
<keyword evidence="15" id="KW-1185">Reference proteome</keyword>
<dbReference type="PATRIC" id="fig|1544413.3.peg.958"/>
<feature type="domain" description="FAD/NAD(P)-binding" evidence="13">
    <location>
        <begin position="7"/>
        <end position="320"/>
    </location>
</feature>
<dbReference type="InterPro" id="IPR016156">
    <property type="entry name" value="FAD/NAD-linked_Rdtase_dimer_sf"/>
</dbReference>
<evidence type="ECO:0000256" key="9">
    <source>
        <dbReference type="PIRSR" id="PIRSR000350-3"/>
    </source>
</evidence>
<keyword evidence="7 11" id="KW-0676">Redox-active center</keyword>
<protein>
    <submittedName>
        <fullName evidence="14">Dihydrolipoyl dehydrogenase</fullName>
        <ecNumber evidence="14">1.8.1.4</ecNumber>
    </submittedName>
</protein>
<dbReference type="InterPro" id="IPR012999">
    <property type="entry name" value="Pyr_OxRdtase_I_AS"/>
</dbReference>
<dbReference type="SUPFAM" id="SSF55424">
    <property type="entry name" value="FAD/NAD-linked reductases, dimerisation (C-terminal) domain"/>
    <property type="match status" value="1"/>
</dbReference>
<dbReference type="InterPro" id="IPR023753">
    <property type="entry name" value="FAD/NAD-binding_dom"/>
</dbReference>
<dbReference type="Gene3D" id="3.30.390.30">
    <property type="match status" value="1"/>
</dbReference>
<evidence type="ECO:0000256" key="2">
    <source>
        <dbReference type="ARBA" id="ARBA00022630"/>
    </source>
</evidence>
<dbReference type="RefSeq" id="WP_055176967.1">
    <property type="nucleotide sequence ID" value="NZ_JAUSQY010000001.1"/>
</dbReference>
<dbReference type="PRINTS" id="PR00368">
    <property type="entry name" value="FADPNR"/>
</dbReference>
<feature type="domain" description="Pyridine nucleotide-disulphide oxidoreductase dimerisation" evidence="12">
    <location>
        <begin position="346"/>
        <end position="458"/>
    </location>
</feature>
<dbReference type="GO" id="GO:0050660">
    <property type="term" value="F:flavin adenine dinucleotide binding"/>
    <property type="evidence" value="ECO:0007669"/>
    <property type="project" value="TreeGrafter"/>
</dbReference>
<evidence type="ECO:0000256" key="7">
    <source>
        <dbReference type="ARBA" id="ARBA00023284"/>
    </source>
</evidence>
<dbReference type="GO" id="GO:0003955">
    <property type="term" value="F:NAD(P)H dehydrogenase (quinone) activity"/>
    <property type="evidence" value="ECO:0007669"/>
    <property type="project" value="TreeGrafter"/>
</dbReference>
<dbReference type="PANTHER" id="PTHR43014:SF4">
    <property type="entry name" value="PYRIDINE NUCLEOTIDE-DISULFIDE OXIDOREDUCTASE RCLA-RELATED"/>
    <property type="match status" value="1"/>
</dbReference>
<feature type="binding site" evidence="9">
    <location>
        <position position="310"/>
    </location>
    <ligand>
        <name>FAD</name>
        <dbReference type="ChEBI" id="CHEBI:57692"/>
    </ligand>
</feature>
<evidence type="ECO:0000256" key="10">
    <source>
        <dbReference type="PIRSR" id="PIRSR000350-4"/>
    </source>
</evidence>
<dbReference type="PIRSF" id="PIRSF000350">
    <property type="entry name" value="Mercury_reductase_MerA"/>
    <property type="match status" value="1"/>
</dbReference>
<dbReference type="SUPFAM" id="SSF51905">
    <property type="entry name" value="FAD/NAD(P)-binding domain"/>
    <property type="match status" value="1"/>
</dbReference>
<evidence type="ECO:0000256" key="4">
    <source>
        <dbReference type="ARBA" id="ARBA00022857"/>
    </source>
</evidence>
<dbReference type="STRING" id="1544413.Clow_00954"/>
<keyword evidence="9" id="KW-0520">NAD</keyword>
<evidence type="ECO:0000256" key="6">
    <source>
        <dbReference type="ARBA" id="ARBA00023157"/>
    </source>
</evidence>
<evidence type="ECO:0000259" key="13">
    <source>
        <dbReference type="Pfam" id="PF07992"/>
    </source>
</evidence>
<keyword evidence="6" id="KW-1015">Disulfide bond</keyword>
<dbReference type="Proteomes" id="UP000050488">
    <property type="component" value="Unassembled WGS sequence"/>
</dbReference>
<keyword evidence="3 9" id="KW-0274">FAD</keyword>
<name>A0A0N8W0H9_9CORY</name>
<evidence type="ECO:0000259" key="12">
    <source>
        <dbReference type="Pfam" id="PF02852"/>
    </source>
</evidence>
<evidence type="ECO:0000313" key="15">
    <source>
        <dbReference type="Proteomes" id="UP000050488"/>
    </source>
</evidence>
<dbReference type="AlphaFoldDB" id="A0A0N8W0H9"/>
<feature type="binding site" evidence="9">
    <location>
        <begin position="183"/>
        <end position="190"/>
    </location>
    <ligand>
        <name>NAD(+)</name>
        <dbReference type="ChEBI" id="CHEBI:57540"/>
    </ligand>
</feature>
<dbReference type="GO" id="GO:0004148">
    <property type="term" value="F:dihydrolipoyl dehydrogenase (NADH) activity"/>
    <property type="evidence" value="ECO:0007669"/>
    <property type="project" value="UniProtKB-EC"/>
</dbReference>
<sequence length="462" mass="49441">MNTLELDVLILGFGKAGKTIAMKRGQAGDRAAIVEQSPVMYGGTCINIGCLPTKTLLTDAHRHHLGGSQAQQGKQVQQEHAAAFAQAQEHRDSSIATLNAANKKMALGNHVMVIDGRARFTGPHTVEVTGGDETLRITAETIIINTGAVPVLPPLPGIEGERVVDSTAVQHLPQYPEHLVIVGGGPIGLEFATMFAQFGTRVTVLDGAGTFLPRFDRDIAEAVRADLESLGITIMSGARAQEFRAGEQSVSVIYGEGEVEADYALVALGRRPATSDLGLEVAWITTTERGAIEVDEYLRTSVPGVYAAGDANGGPQFTYISYDDHRVILNHRWGDGTRSTEGRIYPTTTFLEPPLSQIGLGEEEARKECESRGHALSVKAQDIKDMAIVPRPKILGQPQGRAKFLIDAQTDEILGATLYCVDSQELINAVALAMRHGISATELGEGIYTHPSSSEVFNALLG</sequence>
<dbReference type="InterPro" id="IPR001100">
    <property type="entry name" value="Pyr_nuc-diS_OxRdtase"/>
</dbReference>
<keyword evidence="2 11" id="KW-0285">Flavoprotein</keyword>
<dbReference type="Gene3D" id="3.50.50.60">
    <property type="entry name" value="FAD/NAD(P)-binding domain"/>
    <property type="match status" value="2"/>
</dbReference>
<evidence type="ECO:0000313" key="14">
    <source>
        <dbReference type="EMBL" id="KQB86746.1"/>
    </source>
</evidence>
<feature type="disulfide bond" description="Redox-active" evidence="10">
    <location>
        <begin position="45"/>
        <end position="50"/>
    </location>
</feature>
<organism evidence="14 15">
    <name type="scientific">Corynebacterium lowii</name>
    <dbReference type="NCBI Taxonomy" id="1544413"/>
    <lineage>
        <taxon>Bacteria</taxon>
        <taxon>Bacillati</taxon>
        <taxon>Actinomycetota</taxon>
        <taxon>Actinomycetes</taxon>
        <taxon>Mycobacteriales</taxon>
        <taxon>Corynebacteriaceae</taxon>
        <taxon>Corynebacterium</taxon>
    </lineage>
</organism>
<keyword evidence="9" id="KW-0547">Nucleotide-binding</keyword>
<evidence type="ECO:0000256" key="8">
    <source>
        <dbReference type="PIRSR" id="PIRSR000350-2"/>
    </source>
</evidence>
<feature type="active site" description="Proton acceptor" evidence="8">
    <location>
        <position position="450"/>
    </location>
</feature>
<dbReference type="Pfam" id="PF07992">
    <property type="entry name" value="Pyr_redox_2"/>
    <property type="match status" value="1"/>
</dbReference>
<dbReference type="EC" id="1.8.1.4" evidence="14"/>